<accession>A0A0P9NQG2</accession>
<dbReference type="Proteomes" id="UP000050411">
    <property type="component" value="Unassembled WGS sequence"/>
</dbReference>
<reference evidence="2 4" key="2">
    <citation type="submission" date="2016-10" db="EMBL/GenBank/DDBJ databases">
        <authorList>
            <person name="Varghese N."/>
            <person name="Submissions S."/>
        </authorList>
    </citation>
    <scope>NUCLEOTIDE SEQUENCE [LARGE SCALE GENOMIC DNA]</scope>
    <source>
        <strain evidence="2 4">DSM 14939</strain>
    </source>
</reference>
<keyword evidence="4" id="KW-1185">Reference proteome</keyword>
<comment type="caution">
    <text evidence="1">The sequence shown here is derived from an EMBL/GenBank/DDBJ whole genome shotgun (WGS) entry which is preliminary data.</text>
</comment>
<gene>
    <name evidence="1" type="ORF">ALO92_02586</name>
    <name evidence="2" type="ORF">SAMN05216596_105175</name>
</gene>
<protein>
    <submittedName>
        <fullName evidence="1">Uncharacterized protein</fullName>
    </submittedName>
</protein>
<sequence length="43" mass="4850">MLAEFVHVASQRAPQLKTMPVDQTQKMPVSELTGIDCHRNKRG</sequence>
<dbReference type="EMBL" id="FNJH01000005">
    <property type="protein sequence ID" value="SDP56468.1"/>
    <property type="molecule type" value="Genomic_DNA"/>
</dbReference>
<dbReference type="Proteomes" id="UP000183042">
    <property type="component" value="Unassembled WGS sequence"/>
</dbReference>
<dbReference type="AlphaFoldDB" id="A0A0P9NQG2"/>
<dbReference type="EMBL" id="LJQB01000018">
    <property type="protein sequence ID" value="KPW86995.1"/>
    <property type="molecule type" value="Genomic_DNA"/>
</dbReference>
<evidence type="ECO:0000313" key="3">
    <source>
        <dbReference type="Proteomes" id="UP000050411"/>
    </source>
</evidence>
<dbReference type="GeneID" id="79382673"/>
<evidence type="ECO:0000313" key="2">
    <source>
        <dbReference type="EMBL" id="SDP56468.1"/>
    </source>
</evidence>
<organism evidence="1 3">
    <name type="scientific">Pseudomonas congelans</name>
    <dbReference type="NCBI Taxonomy" id="200452"/>
    <lineage>
        <taxon>Bacteria</taxon>
        <taxon>Pseudomonadati</taxon>
        <taxon>Pseudomonadota</taxon>
        <taxon>Gammaproteobacteria</taxon>
        <taxon>Pseudomonadales</taxon>
        <taxon>Pseudomonadaceae</taxon>
        <taxon>Pseudomonas</taxon>
    </lineage>
</organism>
<dbReference type="RefSeq" id="WP_268873236.1">
    <property type="nucleotide sequence ID" value="NZ_FNJH01000005.1"/>
</dbReference>
<name>A0A0P9NQG2_9PSED</name>
<evidence type="ECO:0000313" key="4">
    <source>
        <dbReference type="Proteomes" id="UP000183042"/>
    </source>
</evidence>
<reference evidence="1 3" key="1">
    <citation type="submission" date="2015-09" db="EMBL/GenBank/DDBJ databases">
        <title>Genome announcement of multiple Pseudomonas syringae strains.</title>
        <authorList>
            <person name="Thakur S."/>
            <person name="Wang P.W."/>
            <person name="Gong Y."/>
            <person name="Weir B.S."/>
            <person name="Guttman D.S."/>
        </authorList>
    </citation>
    <scope>NUCLEOTIDE SEQUENCE [LARGE SCALE GENOMIC DNA]</scope>
    <source>
        <strain evidence="1 3">ICMP19117</strain>
    </source>
</reference>
<evidence type="ECO:0000313" key="1">
    <source>
        <dbReference type="EMBL" id="KPW86995.1"/>
    </source>
</evidence>
<dbReference type="PATRIC" id="fig|200452.3.peg.3101"/>
<proteinExistence type="predicted"/>